<dbReference type="SUPFAM" id="SSF81653">
    <property type="entry name" value="Calcium ATPase, transduction domain A"/>
    <property type="match status" value="1"/>
</dbReference>
<reference evidence="6" key="1">
    <citation type="journal article" date="2020" name="Fungal Divers.">
        <title>Resolving the Mortierellaceae phylogeny through synthesis of multi-gene phylogenetics and phylogenomics.</title>
        <authorList>
            <person name="Vandepol N."/>
            <person name="Liber J."/>
            <person name="Desiro A."/>
            <person name="Na H."/>
            <person name="Kennedy M."/>
            <person name="Barry K."/>
            <person name="Grigoriev I.V."/>
            <person name="Miller A.N."/>
            <person name="O'Donnell K."/>
            <person name="Stajich J.E."/>
            <person name="Bonito G."/>
        </authorList>
    </citation>
    <scope>NUCLEOTIDE SEQUENCE</scope>
    <source>
        <strain evidence="6">MES-2147</strain>
    </source>
</reference>
<dbReference type="GO" id="GO:0016887">
    <property type="term" value="F:ATP hydrolysis activity"/>
    <property type="evidence" value="ECO:0007669"/>
    <property type="project" value="InterPro"/>
</dbReference>
<keyword evidence="2" id="KW-0547">Nucleotide-binding</keyword>
<dbReference type="SUPFAM" id="SSF81665">
    <property type="entry name" value="Calcium ATPase, transmembrane domain M"/>
    <property type="match status" value="1"/>
</dbReference>
<comment type="subcellular location">
    <subcellularLocation>
        <location evidence="1">Membrane</location>
        <topology evidence="1">Multi-pass membrane protein</topology>
    </subcellularLocation>
</comment>
<dbReference type="Gene3D" id="2.70.150.10">
    <property type="entry name" value="Calcium-transporting ATPase, cytoplasmic transduction domain A"/>
    <property type="match status" value="1"/>
</dbReference>
<dbReference type="InterPro" id="IPR008250">
    <property type="entry name" value="ATPase_P-typ_transduc_dom_A_sf"/>
</dbReference>
<dbReference type="AlphaFoldDB" id="A0A9P6JFJ4"/>
<feature type="transmembrane region" description="Helical" evidence="4">
    <location>
        <begin position="256"/>
        <end position="282"/>
    </location>
</feature>
<sequence length="283" mass="31139">MGNKTIDLEPETPYHTFPVDRVAEDFKTSVLEGISSEEAAIRLKYYGTNELEGNNGVKWYRVLLRQVANVLVCVLLIATVLAFATKDFAEGGVILFVIVMNAAIGFWQEFNAEKTMEALRNMSSPTAQVIRDERRVTIPNNQTVPGDIMIFEDGDVVGADCRLFEAFNLETDEALLTGESLPVQKNLAMIENADQALGDRLNMIGKIATSLMNVDSDEQTPLQKRLNKMAYFVFIGAIVLVIVVFGVHGFKYSEEAAIYSISVSIAIIPEGLVAVVTLTMAFG</sequence>
<feature type="transmembrane region" description="Helical" evidence="4">
    <location>
        <begin position="67"/>
        <end position="85"/>
    </location>
</feature>
<dbReference type="GO" id="GO:0006812">
    <property type="term" value="P:monoatomic cation transport"/>
    <property type="evidence" value="ECO:0007669"/>
    <property type="project" value="UniProtKB-ARBA"/>
</dbReference>
<dbReference type="Gene3D" id="1.20.1110.10">
    <property type="entry name" value="Calcium-transporting ATPase, transmembrane domain"/>
    <property type="match status" value="2"/>
</dbReference>
<dbReference type="InterPro" id="IPR004014">
    <property type="entry name" value="ATPase_P-typ_cation-transptr_N"/>
</dbReference>
<evidence type="ECO:0000256" key="4">
    <source>
        <dbReference type="SAM" id="Phobius"/>
    </source>
</evidence>
<dbReference type="SMART" id="SM00831">
    <property type="entry name" value="Cation_ATPase_N"/>
    <property type="match status" value="1"/>
</dbReference>
<comment type="caution">
    <text evidence="6">The sequence shown here is derived from an EMBL/GenBank/DDBJ whole genome shotgun (WGS) entry which is preliminary data.</text>
</comment>
<evidence type="ECO:0000259" key="5">
    <source>
        <dbReference type="SMART" id="SM00831"/>
    </source>
</evidence>
<name>A0A9P6JFJ4_9FUNG</name>
<protein>
    <recommendedName>
        <fullName evidence="5">Cation-transporting P-type ATPase N-terminal domain-containing protein</fullName>
    </recommendedName>
</protein>
<dbReference type="Proteomes" id="UP000749646">
    <property type="component" value="Unassembled WGS sequence"/>
</dbReference>
<keyword evidence="3" id="KW-0067">ATP-binding</keyword>
<dbReference type="InterPro" id="IPR023298">
    <property type="entry name" value="ATPase_P-typ_TM_dom_sf"/>
</dbReference>
<dbReference type="InterPro" id="IPR059000">
    <property type="entry name" value="ATPase_P-type_domA"/>
</dbReference>
<dbReference type="EMBL" id="JAAAHW010005238">
    <property type="protein sequence ID" value="KAF9969385.1"/>
    <property type="molecule type" value="Genomic_DNA"/>
</dbReference>
<evidence type="ECO:0000256" key="1">
    <source>
        <dbReference type="ARBA" id="ARBA00004141"/>
    </source>
</evidence>
<feature type="domain" description="Cation-transporting P-type ATPase N-terminal" evidence="5">
    <location>
        <begin position="13"/>
        <end position="87"/>
    </location>
</feature>
<dbReference type="NCBIfam" id="TIGR01494">
    <property type="entry name" value="ATPase_P-type"/>
    <property type="match status" value="1"/>
</dbReference>
<evidence type="ECO:0000313" key="6">
    <source>
        <dbReference type="EMBL" id="KAF9969385.1"/>
    </source>
</evidence>
<dbReference type="Pfam" id="PF00690">
    <property type="entry name" value="Cation_ATPase_N"/>
    <property type="match status" value="1"/>
</dbReference>
<feature type="transmembrane region" description="Helical" evidence="4">
    <location>
        <begin position="229"/>
        <end position="250"/>
    </location>
</feature>
<dbReference type="GO" id="GO:0005524">
    <property type="term" value="F:ATP binding"/>
    <property type="evidence" value="ECO:0007669"/>
    <property type="project" value="UniProtKB-KW"/>
</dbReference>
<keyword evidence="7" id="KW-1185">Reference proteome</keyword>
<feature type="non-terminal residue" evidence="6">
    <location>
        <position position="283"/>
    </location>
</feature>
<evidence type="ECO:0000313" key="7">
    <source>
        <dbReference type="Proteomes" id="UP000749646"/>
    </source>
</evidence>
<keyword evidence="4" id="KW-0812">Transmembrane</keyword>
<dbReference type="PANTHER" id="PTHR42861">
    <property type="entry name" value="CALCIUM-TRANSPORTING ATPASE"/>
    <property type="match status" value="1"/>
</dbReference>
<gene>
    <name evidence="6" type="ORF">BGZ65_011992</name>
</gene>
<keyword evidence="4" id="KW-0472">Membrane</keyword>
<dbReference type="InterPro" id="IPR001757">
    <property type="entry name" value="P_typ_ATPase"/>
</dbReference>
<accession>A0A9P6JFJ4</accession>
<dbReference type="OrthoDB" id="116380at2759"/>
<evidence type="ECO:0000256" key="2">
    <source>
        <dbReference type="ARBA" id="ARBA00022741"/>
    </source>
</evidence>
<dbReference type="GO" id="GO:0016020">
    <property type="term" value="C:membrane"/>
    <property type="evidence" value="ECO:0007669"/>
    <property type="project" value="UniProtKB-SubCell"/>
</dbReference>
<keyword evidence="4" id="KW-1133">Transmembrane helix</keyword>
<organism evidence="6 7">
    <name type="scientific">Modicella reniformis</name>
    <dbReference type="NCBI Taxonomy" id="1440133"/>
    <lineage>
        <taxon>Eukaryota</taxon>
        <taxon>Fungi</taxon>
        <taxon>Fungi incertae sedis</taxon>
        <taxon>Mucoromycota</taxon>
        <taxon>Mortierellomycotina</taxon>
        <taxon>Mortierellomycetes</taxon>
        <taxon>Mortierellales</taxon>
        <taxon>Mortierellaceae</taxon>
        <taxon>Modicella</taxon>
    </lineage>
</organism>
<feature type="transmembrane region" description="Helical" evidence="4">
    <location>
        <begin position="91"/>
        <end position="110"/>
    </location>
</feature>
<evidence type="ECO:0000256" key="3">
    <source>
        <dbReference type="ARBA" id="ARBA00022840"/>
    </source>
</evidence>
<dbReference type="Pfam" id="PF00122">
    <property type="entry name" value="E1-E2_ATPase"/>
    <property type="match status" value="1"/>
</dbReference>
<proteinExistence type="predicted"/>